<accession>A0AAD7DNU0</accession>
<gene>
    <name evidence="1" type="ORF">B0H17DRAFT_1055496</name>
</gene>
<proteinExistence type="predicted"/>
<reference evidence="1" key="1">
    <citation type="submission" date="2023-03" db="EMBL/GenBank/DDBJ databases">
        <title>Massive genome expansion in bonnet fungi (Mycena s.s.) driven by repeated elements and novel gene families across ecological guilds.</title>
        <authorList>
            <consortium name="Lawrence Berkeley National Laboratory"/>
            <person name="Harder C.B."/>
            <person name="Miyauchi S."/>
            <person name="Viragh M."/>
            <person name="Kuo A."/>
            <person name="Thoen E."/>
            <person name="Andreopoulos B."/>
            <person name="Lu D."/>
            <person name="Skrede I."/>
            <person name="Drula E."/>
            <person name="Henrissat B."/>
            <person name="Morin E."/>
            <person name="Kohler A."/>
            <person name="Barry K."/>
            <person name="LaButti K."/>
            <person name="Morin E."/>
            <person name="Salamov A."/>
            <person name="Lipzen A."/>
            <person name="Mereny Z."/>
            <person name="Hegedus B."/>
            <person name="Baldrian P."/>
            <person name="Stursova M."/>
            <person name="Weitz H."/>
            <person name="Taylor A."/>
            <person name="Grigoriev I.V."/>
            <person name="Nagy L.G."/>
            <person name="Martin F."/>
            <person name="Kauserud H."/>
        </authorList>
    </citation>
    <scope>NUCLEOTIDE SEQUENCE</scope>
    <source>
        <strain evidence="1">CBHHK067</strain>
    </source>
</reference>
<name>A0AAD7DNU0_MYCRO</name>
<dbReference type="EMBL" id="JARKIE010000037">
    <property type="protein sequence ID" value="KAJ7695760.1"/>
    <property type="molecule type" value="Genomic_DNA"/>
</dbReference>
<dbReference type="AlphaFoldDB" id="A0AAD7DNU0"/>
<organism evidence="1 2">
    <name type="scientific">Mycena rosella</name>
    <name type="common">Pink bonnet</name>
    <name type="synonym">Agaricus rosellus</name>
    <dbReference type="NCBI Taxonomy" id="1033263"/>
    <lineage>
        <taxon>Eukaryota</taxon>
        <taxon>Fungi</taxon>
        <taxon>Dikarya</taxon>
        <taxon>Basidiomycota</taxon>
        <taxon>Agaricomycotina</taxon>
        <taxon>Agaricomycetes</taxon>
        <taxon>Agaricomycetidae</taxon>
        <taxon>Agaricales</taxon>
        <taxon>Marasmiineae</taxon>
        <taxon>Mycenaceae</taxon>
        <taxon>Mycena</taxon>
    </lineage>
</organism>
<keyword evidence="2" id="KW-1185">Reference proteome</keyword>
<evidence type="ECO:0000313" key="1">
    <source>
        <dbReference type="EMBL" id="KAJ7695760.1"/>
    </source>
</evidence>
<dbReference type="Proteomes" id="UP001221757">
    <property type="component" value="Unassembled WGS sequence"/>
</dbReference>
<comment type="caution">
    <text evidence="1">The sequence shown here is derived from an EMBL/GenBank/DDBJ whole genome shotgun (WGS) entry which is preliminary data.</text>
</comment>
<sequence>MNLGFCASASLRFVVKVHEIGSSSCSGAASSPTAFFVPATNFEQSSDKVYRFLRWTLGSTRLPLGLLRGLLGLSQARKLLASFDAALQQLGMRAISLARGERSCGACACRPERRELTHALYLRAADRRLQRGVLGGVRVGRERVFGAANNSSSGGRGHPCGAPRSRLVRTVMVRAVPVRRSGVRRLHGTERRLRGLEGHVDMRHDDAWPKALRGRATCRQQACARRGAGAGRDGERRRF</sequence>
<protein>
    <submittedName>
        <fullName evidence="1">Uncharacterized protein</fullName>
    </submittedName>
</protein>
<evidence type="ECO:0000313" key="2">
    <source>
        <dbReference type="Proteomes" id="UP001221757"/>
    </source>
</evidence>